<evidence type="ECO:0000256" key="1">
    <source>
        <dbReference type="SAM" id="Phobius"/>
    </source>
</evidence>
<dbReference type="EMBL" id="AHCJ01000115">
    <property type="protein sequence ID" value="EOQ55292.1"/>
    <property type="molecule type" value="Genomic_DNA"/>
</dbReference>
<proteinExistence type="predicted"/>
<evidence type="ECO:0000313" key="3">
    <source>
        <dbReference type="Proteomes" id="UP000014060"/>
    </source>
</evidence>
<comment type="caution">
    <text evidence="2">The sequence shown here is derived from an EMBL/GenBank/DDBJ whole genome shotgun (WGS) entry which is preliminary data.</text>
</comment>
<evidence type="ECO:0008006" key="4">
    <source>
        <dbReference type="Google" id="ProtNLM"/>
    </source>
</evidence>
<keyword evidence="1" id="KW-0812">Transmembrane</keyword>
<keyword evidence="1" id="KW-1133">Transmembrane helix</keyword>
<feature type="transmembrane region" description="Helical" evidence="1">
    <location>
        <begin position="20"/>
        <end position="41"/>
    </location>
</feature>
<sequence>MEIGGLVLQAFKVFAGNPDVIFIIISFAVLYSVVFTLIGIYERSKKAEE</sequence>
<dbReference type="AlphaFoldDB" id="A0ABC9SP88"/>
<dbReference type="RefSeq" id="WP_000402356.1">
    <property type="nucleotide sequence ID" value="NZ_KB976025.1"/>
</dbReference>
<reference evidence="2 3" key="1">
    <citation type="submission" date="2013-01" db="EMBL/GenBank/DDBJ databases">
        <title>The Genome Sequence of Bacillus cereus TIAC219.</title>
        <authorList>
            <consortium name="The Broad Institute Genome Sequencing Platform"/>
            <consortium name="The Broad Institute Genome Sequencing Center for Infectious Disease"/>
            <person name="Feldgarden M."/>
            <person name="Van der Auwera G.A."/>
            <person name="Mahillon J."/>
            <person name="Duprez V."/>
            <person name="Timmery S."/>
            <person name="Mattelet C."/>
            <person name="Dierick K."/>
            <person name="Sun M."/>
            <person name="Yu Z."/>
            <person name="Zhu L."/>
            <person name="Hu X."/>
            <person name="Shank E.B."/>
            <person name="Swiecicka I."/>
            <person name="Hansen B.M."/>
            <person name="Andrup L."/>
            <person name="Walker B."/>
            <person name="Young S.K."/>
            <person name="Zeng Q."/>
            <person name="Gargeya S."/>
            <person name="Fitzgerald M."/>
            <person name="Haas B."/>
            <person name="Abouelleil A."/>
            <person name="Alvarado L."/>
            <person name="Arachchi H.M."/>
            <person name="Berlin A.M."/>
            <person name="Chapman S.B."/>
            <person name="Dewar J."/>
            <person name="Goldberg J."/>
            <person name="Griggs A."/>
            <person name="Gujja S."/>
            <person name="Hansen M."/>
            <person name="Howarth C."/>
            <person name="Imamovic A."/>
            <person name="Larimer J."/>
            <person name="McCowan C."/>
            <person name="Murphy C."/>
            <person name="Neiman D."/>
            <person name="Pearson M."/>
            <person name="Priest M."/>
            <person name="Roberts A."/>
            <person name="Saif S."/>
            <person name="Shea T."/>
            <person name="Sisk P."/>
            <person name="Sykes S."/>
            <person name="Wortman J."/>
            <person name="Nusbaum C."/>
            <person name="Birren B."/>
        </authorList>
    </citation>
    <scope>NUCLEOTIDE SEQUENCE [LARGE SCALE GENOMIC DNA]</scope>
    <source>
        <strain evidence="2 3">TIAC219</strain>
    </source>
</reference>
<dbReference type="Proteomes" id="UP000014060">
    <property type="component" value="Unassembled WGS sequence"/>
</dbReference>
<evidence type="ECO:0000313" key="2">
    <source>
        <dbReference type="EMBL" id="EOQ55292.1"/>
    </source>
</evidence>
<accession>A0ABC9SP88</accession>
<keyword evidence="1" id="KW-0472">Membrane</keyword>
<organism evidence="2 3">
    <name type="scientific">Bacillus cereus TIAC219</name>
    <dbReference type="NCBI Taxonomy" id="718222"/>
    <lineage>
        <taxon>Bacteria</taxon>
        <taxon>Bacillati</taxon>
        <taxon>Bacillota</taxon>
        <taxon>Bacilli</taxon>
        <taxon>Bacillales</taxon>
        <taxon>Bacillaceae</taxon>
        <taxon>Bacillus</taxon>
        <taxon>Bacillus cereus group</taxon>
    </lineage>
</organism>
<gene>
    <name evidence="2" type="ORF">IAY_06760</name>
</gene>
<name>A0ABC9SP88_BACCE</name>
<protein>
    <recommendedName>
        <fullName evidence="4">ABC transporter permease</fullName>
    </recommendedName>
</protein>